<dbReference type="Proteomes" id="UP000652761">
    <property type="component" value="Unassembled WGS sequence"/>
</dbReference>
<feature type="region of interest" description="Disordered" evidence="1">
    <location>
        <begin position="1"/>
        <end position="35"/>
    </location>
</feature>
<sequence>MKETHTPRARASADGETPSPTPTNETPPPRARASADGDLRFLLRRRPRFSSPIHFHRGLRRRTGKPLTARPTPGFADRLLCGEGERDFVGFSGSSAAPCPESLRFLGFLGPPLLLARSHGDTWVFWVSADLHPGVGVVCCLHPGVGVVCVPEASAEQSSVNNNIRSNVSGTSSQEMRLRLDLWHDVIHSTGQISVFVEQLRNDLTKYTISKGFDFTFIKNDSTRVTVHCKIATCAWSLHAIRVGLGPQFKIKFLNNVHSCGGGLNTQKHPRARKIVDAPLYRSKDIKKDIFREYEVDLPYHQAWLGKEVAYKEQFGDKRCSFNELLWYKDAVERNNPSSVVELDVTNEGRFKREKCSSSTMNALIELLKKTAYVMTTA</sequence>
<evidence type="ECO:0000259" key="2">
    <source>
        <dbReference type="Pfam" id="PF03108"/>
    </source>
</evidence>
<reference evidence="3" key="1">
    <citation type="submission" date="2017-07" db="EMBL/GenBank/DDBJ databases">
        <title>Taro Niue Genome Assembly and Annotation.</title>
        <authorList>
            <person name="Atibalentja N."/>
            <person name="Keating K."/>
            <person name="Fields C.J."/>
        </authorList>
    </citation>
    <scope>NUCLEOTIDE SEQUENCE</scope>
    <source>
        <strain evidence="3">Niue_2</strain>
        <tissue evidence="3">Leaf</tissue>
    </source>
</reference>
<dbReference type="PANTHER" id="PTHR31973:SF166">
    <property type="entry name" value="OS10G0104700 PROTEIN"/>
    <property type="match status" value="1"/>
</dbReference>
<protein>
    <recommendedName>
        <fullName evidence="2">Transposase MuDR plant domain-containing protein</fullName>
    </recommendedName>
</protein>
<gene>
    <name evidence="3" type="ORF">Taro_025308</name>
</gene>
<evidence type="ECO:0000256" key="1">
    <source>
        <dbReference type="SAM" id="MobiDB-lite"/>
    </source>
</evidence>
<keyword evidence="4" id="KW-1185">Reference proteome</keyword>
<feature type="domain" description="Transposase MuDR plant" evidence="2">
    <location>
        <begin position="191"/>
        <end position="251"/>
    </location>
</feature>
<dbReference type="Pfam" id="PF03108">
    <property type="entry name" value="DBD_Tnp_Mut"/>
    <property type="match status" value="1"/>
</dbReference>
<organism evidence="3 4">
    <name type="scientific">Colocasia esculenta</name>
    <name type="common">Wild taro</name>
    <name type="synonym">Arum esculentum</name>
    <dbReference type="NCBI Taxonomy" id="4460"/>
    <lineage>
        <taxon>Eukaryota</taxon>
        <taxon>Viridiplantae</taxon>
        <taxon>Streptophyta</taxon>
        <taxon>Embryophyta</taxon>
        <taxon>Tracheophyta</taxon>
        <taxon>Spermatophyta</taxon>
        <taxon>Magnoliopsida</taxon>
        <taxon>Liliopsida</taxon>
        <taxon>Araceae</taxon>
        <taxon>Aroideae</taxon>
        <taxon>Colocasieae</taxon>
        <taxon>Colocasia</taxon>
    </lineage>
</organism>
<accession>A0A843VH65</accession>
<evidence type="ECO:0000313" key="4">
    <source>
        <dbReference type="Proteomes" id="UP000652761"/>
    </source>
</evidence>
<proteinExistence type="predicted"/>
<dbReference type="InterPro" id="IPR004332">
    <property type="entry name" value="Transposase_MuDR"/>
</dbReference>
<dbReference type="OrthoDB" id="1302609at2759"/>
<comment type="caution">
    <text evidence="3">The sequence shown here is derived from an EMBL/GenBank/DDBJ whole genome shotgun (WGS) entry which is preliminary data.</text>
</comment>
<name>A0A843VH65_COLES</name>
<dbReference type="AlphaFoldDB" id="A0A843VH65"/>
<dbReference type="EMBL" id="NMUH01001474">
    <property type="protein sequence ID" value="MQL92674.1"/>
    <property type="molecule type" value="Genomic_DNA"/>
</dbReference>
<dbReference type="PANTHER" id="PTHR31973">
    <property type="entry name" value="POLYPROTEIN, PUTATIVE-RELATED"/>
    <property type="match status" value="1"/>
</dbReference>
<evidence type="ECO:0000313" key="3">
    <source>
        <dbReference type="EMBL" id="MQL92674.1"/>
    </source>
</evidence>
<feature type="compositionally biased region" description="Pro residues" evidence="1">
    <location>
        <begin position="19"/>
        <end position="30"/>
    </location>
</feature>